<protein>
    <submittedName>
        <fullName evidence="2">Uncharacterized protein</fullName>
    </submittedName>
</protein>
<reference evidence="2 3" key="1">
    <citation type="submission" date="2018-04" db="EMBL/GenBank/DDBJ databases">
        <title>The genome of golden apple snail Pomacea canaliculata provides insight into stress tolerance and invasive adaptation.</title>
        <authorList>
            <person name="Liu C."/>
            <person name="Liu B."/>
            <person name="Ren Y."/>
            <person name="Zhang Y."/>
            <person name="Wang H."/>
            <person name="Li S."/>
            <person name="Jiang F."/>
            <person name="Yin L."/>
            <person name="Zhang G."/>
            <person name="Qian W."/>
            <person name="Fan W."/>
        </authorList>
    </citation>
    <scope>NUCLEOTIDE SEQUENCE [LARGE SCALE GENOMIC DNA]</scope>
    <source>
        <strain evidence="2">SZHN2017</strain>
        <tissue evidence="2">Muscle</tissue>
    </source>
</reference>
<name>A0A2T7NSL4_POMCA</name>
<dbReference type="AlphaFoldDB" id="A0A2T7NSL4"/>
<comment type="caution">
    <text evidence="2">The sequence shown here is derived from an EMBL/GenBank/DDBJ whole genome shotgun (WGS) entry which is preliminary data.</text>
</comment>
<dbReference type="OrthoDB" id="6162759at2759"/>
<proteinExistence type="predicted"/>
<keyword evidence="3" id="KW-1185">Reference proteome</keyword>
<evidence type="ECO:0000313" key="3">
    <source>
        <dbReference type="Proteomes" id="UP000245119"/>
    </source>
</evidence>
<organism evidence="2 3">
    <name type="scientific">Pomacea canaliculata</name>
    <name type="common">Golden apple snail</name>
    <dbReference type="NCBI Taxonomy" id="400727"/>
    <lineage>
        <taxon>Eukaryota</taxon>
        <taxon>Metazoa</taxon>
        <taxon>Spiralia</taxon>
        <taxon>Lophotrochozoa</taxon>
        <taxon>Mollusca</taxon>
        <taxon>Gastropoda</taxon>
        <taxon>Caenogastropoda</taxon>
        <taxon>Architaenioglossa</taxon>
        <taxon>Ampullarioidea</taxon>
        <taxon>Ampullariidae</taxon>
        <taxon>Pomacea</taxon>
    </lineage>
</organism>
<dbReference type="Proteomes" id="UP000245119">
    <property type="component" value="Linkage Group LG9"/>
</dbReference>
<gene>
    <name evidence="2" type="ORF">C0Q70_14634</name>
</gene>
<evidence type="ECO:0000313" key="2">
    <source>
        <dbReference type="EMBL" id="PVD24164.1"/>
    </source>
</evidence>
<sequence length="209" mass="22945">MISGEGKADMYTSGSMSGGYHGNRVRPYDDHAAGCCACCRGRRRDEFSTGGSRAYHTMHSSSDTYPHGAIFLVPGRPEQGGGWRVLEASLVHSYPPNGKTTSPPAPQHTRAVGTQTTGDVLASPAVVKTPRSRKSISDITVTPSTYVILHDNDDSVWKGNHRSHQTQTEEDDLLLTSPPNGRPWEKRAKEVRTWMPHRHPVRSINTSTK</sequence>
<feature type="region of interest" description="Disordered" evidence="1">
    <location>
        <begin position="158"/>
        <end position="184"/>
    </location>
</feature>
<accession>A0A2T7NSL4</accession>
<dbReference type="EMBL" id="PZQS01000009">
    <property type="protein sequence ID" value="PVD24164.1"/>
    <property type="molecule type" value="Genomic_DNA"/>
</dbReference>
<evidence type="ECO:0000256" key="1">
    <source>
        <dbReference type="SAM" id="MobiDB-lite"/>
    </source>
</evidence>